<reference evidence="2 4" key="1">
    <citation type="journal article" date="2012" name="Nature">
        <title>Algal genomes reveal evolutionary mosaicism and the fate of nucleomorphs.</title>
        <authorList>
            <consortium name="DOE Joint Genome Institute"/>
            <person name="Curtis B.A."/>
            <person name="Tanifuji G."/>
            <person name="Burki F."/>
            <person name="Gruber A."/>
            <person name="Irimia M."/>
            <person name="Maruyama S."/>
            <person name="Arias M.C."/>
            <person name="Ball S.G."/>
            <person name="Gile G.H."/>
            <person name="Hirakawa Y."/>
            <person name="Hopkins J.F."/>
            <person name="Kuo A."/>
            <person name="Rensing S.A."/>
            <person name="Schmutz J."/>
            <person name="Symeonidi A."/>
            <person name="Elias M."/>
            <person name="Eveleigh R.J."/>
            <person name="Herman E.K."/>
            <person name="Klute M.J."/>
            <person name="Nakayama T."/>
            <person name="Obornik M."/>
            <person name="Reyes-Prieto A."/>
            <person name="Armbrust E.V."/>
            <person name="Aves S.J."/>
            <person name="Beiko R.G."/>
            <person name="Coutinho P."/>
            <person name="Dacks J.B."/>
            <person name="Durnford D.G."/>
            <person name="Fast N.M."/>
            <person name="Green B.R."/>
            <person name="Grisdale C.J."/>
            <person name="Hempel F."/>
            <person name="Henrissat B."/>
            <person name="Hoppner M.P."/>
            <person name="Ishida K."/>
            <person name="Kim E."/>
            <person name="Koreny L."/>
            <person name="Kroth P.G."/>
            <person name="Liu Y."/>
            <person name="Malik S.B."/>
            <person name="Maier U.G."/>
            <person name="McRose D."/>
            <person name="Mock T."/>
            <person name="Neilson J.A."/>
            <person name="Onodera N.T."/>
            <person name="Poole A.M."/>
            <person name="Pritham E.J."/>
            <person name="Richards T.A."/>
            <person name="Rocap G."/>
            <person name="Roy S.W."/>
            <person name="Sarai C."/>
            <person name="Schaack S."/>
            <person name="Shirato S."/>
            <person name="Slamovits C.H."/>
            <person name="Spencer D.F."/>
            <person name="Suzuki S."/>
            <person name="Worden A.Z."/>
            <person name="Zauner S."/>
            <person name="Barry K."/>
            <person name="Bell C."/>
            <person name="Bharti A.K."/>
            <person name="Crow J.A."/>
            <person name="Grimwood J."/>
            <person name="Kramer R."/>
            <person name="Lindquist E."/>
            <person name="Lucas S."/>
            <person name="Salamov A."/>
            <person name="McFadden G.I."/>
            <person name="Lane C.E."/>
            <person name="Keeling P.J."/>
            <person name="Gray M.W."/>
            <person name="Grigoriev I.V."/>
            <person name="Archibald J.M."/>
        </authorList>
    </citation>
    <scope>NUCLEOTIDE SEQUENCE</scope>
    <source>
        <strain evidence="2 4">CCMP2712</strain>
    </source>
</reference>
<name>L1J065_GUITC</name>
<gene>
    <name evidence="2" type="ORF">GUITHDRAFT_153686</name>
</gene>
<evidence type="ECO:0000313" key="4">
    <source>
        <dbReference type="Proteomes" id="UP000011087"/>
    </source>
</evidence>
<dbReference type="PaxDb" id="55529-EKX41913"/>
<accession>L1J065</accession>
<feature type="compositionally biased region" description="Basic and acidic residues" evidence="1">
    <location>
        <begin position="103"/>
        <end position="118"/>
    </location>
</feature>
<proteinExistence type="predicted"/>
<dbReference type="Proteomes" id="UP000011087">
    <property type="component" value="Unassembled WGS sequence"/>
</dbReference>
<dbReference type="GeneID" id="17298627"/>
<dbReference type="HOGENOM" id="CLU_1430539_0_0_1"/>
<feature type="compositionally biased region" description="Basic and acidic residues" evidence="1">
    <location>
        <begin position="77"/>
        <end position="94"/>
    </location>
</feature>
<feature type="compositionally biased region" description="Basic and acidic residues" evidence="1">
    <location>
        <begin position="58"/>
        <end position="69"/>
    </location>
</feature>
<dbReference type="AlphaFoldDB" id="L1J065"/>
<evidence type="ECO:0000256" key="1">
    <source>
        <dbReference type="SAM" id="MobiDB-lite"/>
    </source>
</evidence>
<organism evidence="2">
    <name type="scientific">Guillardia theta (strain CCMP2712)</name>
    <name type="common">Cryptophyte</name>
    <dbReference type="NCBI Taxonomy" id="905079"/>
    <lineage>
        <taxon>Eukaryota</taxon>
        <taxon>Cryptophyceae</taxon>
        <taxon>Pyrenomonadales</taxon>
        <taxon>Geminigeraceae</taxon>
        <taxon>Guillardia</taxon>
    </lineage>
</organism>
<evidence type="ECO:0000313" key="3">
    <source>
        <dbReference type="EnsemblProtists" id="EKX41913"/>
    </source>
</evidence>
<dbReference type="RefSeq" id="XP_005828893.1">
    <property type="nucleotide sequence ID" value="XM_005828836.1"/>
</dbReference>
<sequence>MKQEMEDTQGKVSDGQDLQQEALVERQEQERRVGEKRAEGLRETKKLRPVEMDLLQGYREKKLTARMMEKQSVSPWRESHLKRLERERNLKYDSDSGEEDGEADPRAGKSYRAMDSRTTESVVKFPLQTLKETNRRFVAKRLEYHRYEEEQADQLSHSSLFSTGTYDYYLRRLQQKKKSYSEKDPRGGTP</sequence>
<feature type="compositionally biased region" description="Basic and acidic residues" evidence="1">
    <location>
        <begin position="23"/>
        <end position="51"/>
    </location>
</feature>
<reference evidence="3" key="3">
    <citation type="submission" date="2015-06" db="UniProtKB">
        <authorList>
            <consortium name="EnsemblProtists"/>
        </authorList>
    </citation>
    <scope>IDENTIFICATION</scope>
</reference>
<dbReference type="EnsemblProtists" id="EKX41913">
    <property type="protein sequence ID" value="EKX41913"/>
    <property type="gene ID" value="GUITHDRAFT_153686"/>
</dbReference>
<reference evidence="4" key="2">
    <citation type="submission" date="2012-11" db="EMBL/GenBank/DDBJ databases">
        <authorList>
            <person name="Kuo A."/>
            <person name="Curtis B.A."/>
            <person name="Tanifuji G."/>
            <person name="Burki F."/>
            <person name="Gruber A."/>
            <person name="Irimia M."/>
            <person name="Maruyama S."/>
            <person name="Arias M.C."/>
            <person name="Ball S.G."/>
            <person name="Gile G.H."/>
            <person name="Hirakawa Y."/>
            <person name="Hopkins J.F."/>
            <person name="Rensing S.A."/>
            <person name="Schmutz J."/>
            <person name="Symeonidi A."/>
            <person name="Elias M."/>
            <person name="Eveleigh R.J."/>
            <person name="Herman E.K."/>
            <person name="Klute M.J."/>
            <person name="Nakayama T."/>
            <person name="Obornik M."/>
            <person name="Reyes-Prieto A."/>
            <person name="Armbrust E.V."/>
            <person name="Aves S.J."/>
            <person name="Beiko R.G."/>
            <person name="Coutinho P."/>
            <person name="Dacks J.B."/>
            <person name="Durnford D.G."/>
            <person name="Fast N.M."/>
            <person name="Green B.R."/>
            <person name="Grisdale C."/>
            <person name="Hempe F."/>
            <person name="Henrissat B."/>
            <person name="Hoppner M.P."/>
            <person name="Ishida K.-I."/>
            <person name="Kim E."/>
            <person name="Koreny L."/>
            <person name="Kroth P.G."/>
            <person name="Liu Y."/>
            <person name="Malik S.-B."/>
            <person name="Maier U.G."/>
            <person name="McRose D."/>
            <person name="Mock T."/>
            <person name="Neilson J.A."/>
            <person name="Onodera N.T."/>
            <person name="Poole A.M."/>
            <person name="Pritham E.J."/>
            <person name="Richards T.A."/>
            <person name="Rocap G."/>
            <person name="Roy S.W."/>
            <person name="Sarai C."/>
            <person name="Schaack S."/>
            <person name="Shirato S."/>
            <person name="Slamovits C.H."/>
            <person name="Spencer D.F."/>
            <person name="Suzuki S."/>
            <person name="Worden A.Z."/>
            <person name="Zauner S."/>
            <person name="Barry K."/>
            <person name="Bell C."/>
            <person name="Bharti A.K."/>
            <person name="Crow J.A."/>
            <person name="Grimwood J."/>
            <person name="Kramer R."/>
            <person name="Lindquist E."/>
            <person name="Lucas S."/>
            <person name="Salamov A."/>
            <person name="McFadden G.I."/>
            <person name="Lane C.E."/>
            <person name="Keeling P.J."/>
            <person name="Gray M.W."/>
            <person name="Grigoriev I.V."/>
            <person name="Archibald J.M."/>
        </authorList>
    </citation>
    <scope>NUCLEOTIDE SEQUENCE</scope>
    <source>
        <strain evidence="4">CCMP2712</strain>
    </source>
</reference>
<dbReference type="EMBL" id="JH993020">
    <property type="protein sequence ID" value="EKX41913.1"/>
    <property type="molecule type" value="Genomic_DNA"/>
</dbReference>
<feature type="region of interest" description="Disordered" evidence="1">
    <location>
        <begin position="1"/>
        <end position="120"/>
    </location>
</feature>
<protein>
    <submittedName>
        <fullName evidence="2 3">Uncharacterized protein</fullName>
    </submittedName>
</protein>
<dbReference type="KEGG" id="gtt:GUITHDRAFT_153686"/>
<evidence type="ECO:0000313" key="2">
    <source>
        <dbReference type="EMBL" id="EKX41913.1"/>
    </source>
</evidence>
<keyword evidence="4" id="KW-1185">Reference proteome</keyword>